<name>A0A8I1MSS9_THIA3</name>
<feature type="region of interest" description="Disordered" evidence="1">
    <location>
        <begin position="244"/>
        <end position="269"/>
    </location>
</feature>
<proteinExistence type="predicted"/>
<dbReference type="InterPro" id="IPR036147">
    <property type="entry name" value="Anti-sigma_E_RseA_N_sf"/>
</dbReference>
<dbReference type="InterPro" id="IPR052383">
    <property type="entry name" value="Anti-sigma-E_RseA-like"/>
</dbReference>
<keyword evidence="2" id="KW-0472">Membrane</keyword>
<evidence type="ECO:0000259" key="3">
    <source>
        <dbReference type="Pfam" id="PF03872"/>
    </source>
</evidence>
<evidence type="ECO:0000256" key="1">
    <source>
        <dbReference type="SAM" id="MobiDB-lite"/>
    </source>
</evidence>
<gene>
    <name evidence="4" type="ORF">J0I24_00540</name>
</gene>
<organism evidence="4 5">
    <name type="scientific">Thiomonas arsenitoxydans (strain DSM 22701 / CIP 110005 / 3As)</name>
    <dbReference type="NCBI Taxonomy" id="426114"/>
    <lineage>
        <taxon>Bacteria</taxon>
        <taxon>Pseudomonadati</taxon>
        <taxon>Pseudomonadota</taxon>
        <taxon>Betaproteobacteria</taxon>
        <taxon>Burkholderiales</taxon>
        <taxon>Thiomonas</taxon>
    </lineage>
</organism>
<dbReference type="GO" id="GO:0016989">
    <property type="term" value="F:sigma factor antagonist activity"/>
    <property type="evidence" value="ECO:0007669"/>
    <property type="project" value="InterPro"/>
</dbReference>
<dbReference type="SUPFAM" id="SSF89069">
    <property type="entry name" value="N-terminal, cytoplasmic domain of anti-sigmaE factor RseA"/>
    <property type="match status" value="1"/>
</dbReference>
<keyword evidence="2" id="KW-1133">Transmembrane helix</keyword>
<evidence type="ECO:0000313" key="4">
    <source>
        <dbReference type="EMBL" id="MBN8742773.1"/>
    </source>
</evidence>
<reference evidence="4" key="1">
    <citation type="submission" date="2021-02" db="EMBL/GenBank/DDBJ databases">
        <title>Thiocyanate and organic carbon inputs drive convergent selection for specific autotrophic Afipia and Thiobacillus strains within complex microbiomes.</title>
        <authorList>
            <person name="Huddy R.J."/>
            <person name="Sachdeva R."/>
            <person name="Kadzinga F."/>
            <person name="Kantor R.S."/>
            <person name="Harrison S.T.L."/>
            <person name="Banfield J.F."/>
        </authorList>
    </citation>
    <scope>NUCLEOTIDE SEQUENCE</scope>
    <source>
        <strain evidence="4">SCN18_13_7_16_R3_B_64_19</strain>
    </source>
</reference>
<protein>
    <submittedName>
        <fullName evidence="4">Sigma-E factor negative regulatory protein</fullName>
    </submittedName>
</protein>
<dbReference type="PANTHER" id="PTHR38104">
    <property type="match status" value="1"/>
</dbReference>
<dbReference type="CDD" id="cd16328">
    <property type="entry name" value="RseA_N"/>
    <property type="match status" value="1"/>
</dbReference>
<sequence>MSQDMSREQLSALMDAEGEYRGQSARTEATAAFIRHVASDEAARRDWLIYAQIGDVLRSADLTPMPGEADFLQRVSAAIAREPIVLQPQAVTQTAAAVDRSSASAHRSAAHRRPHWSTRMAAGMAAVAGVAVMAWVALPGLQNADSSGAAPTVASVGVLGSKGQIPVADTQIAAPLNPVARAGLIQADLSAQSPQRGEGGQGATQLVPVSEQMPMVEYLLAHQQMAGGMMPAVPATLQWVRNRPVEPSVPEPGLPERGLHQTAPAAQSH</sequence>
<accession>A0A8I1MSS9</accession>
<dbReference type="PANTHER" id="PTHR38104:SF1">
    <property type="entry name" value="ANTI-SIGMA-E FACTOR RSEA"/>
    <property type="match status" value="1"/>
</dbReference>
<dbReference type="RefSeq" id="WP_276726849.1">
    <property type="nucleotide sequence ID" value="NZ_JAFKMR010000009.1"/>
</dbReference>
<feature type="transmembrane region" description="Helical" evidence="2">
    <location>
        <begin position="120"/>
        <end position="138"/>
    </location>
</feature>
<dbReference type="Gene3D" id="1.10.10.880">
    <property type="entry name" value="Anti sigma-E protein RseA, N-terminal domain"/>
    <property type="match status" value="1"/>
</dbReference>
<dbReference type="EMBL" id="JAFKMR010000009">
    <property type="protein sequence ID" value="MBN8742773.1"/>
    <property type="molecule type" value="Genomic_DNA"/>
</dbReference>
<keyword evidence="2" id="KW-0812">Transmembrane</keyword>
<evidence type="ECO:0000256" key="2">
    <source>
        <dbReference type="SAM" id="Phobius"/>
    </source>
</evidence>
<feature type="domain" description="Anti sigma-E protein RseA N-terminal" evidence="3">
    <location>
        <begin position="5"/>
        <end position="94"/>
    </location>
</feature>
<dbReference type="Proteomes" id="UP000664800">
    <property type="component" value="Unassembled WGS sequence"/>
</dbReference>
<dbReference type="InterPro" id="IPR005572">
    <property type="entry name" value="Anti-sigma_E_RseA_N"/>
</dbReference>
<evidence type="ECO:0000313" key="5">
    <source>
        <dbReference type="Proteomes" id="UP000664800"/>
    </source>
</evidence>
<comment type="caution">
    <text evidence="4">The sequence shown here is derived from an EMBL/GenBank/DDBJ whole genome shotgun (WGS) entry which is preliminary data.</text>
</comment>
<dbReference type="AlphaFoldDB" id="A0A8I1MSS9"/>
<dbReference type="Pfam" id="PF03872">
    <property type="entry name" value="RseA_N"/>
    <property type="match status" value="1"/>
</dbReference>